<protein>
    <submittedName>
        <fullName evidence="1">Uncharacterized protein</fullName>
    </submittedName>
</protein>
<sequence length="28" mass="3070">MVAEPVGLSIVKHCRHVMGYKSKLLTAT</sequence>
<proteinExistence type="predicted"/>
<comment type="caution">
    <text evidence="1">The sequence shown here is derived from an EMBL/GenBank/DDBJ whole genome shotgun (WGS) entry which is preliminary data.</text>
</comment>
<evidence type="ECO:0000313" key="2">
    <source>
        <dbReference type="Proteomes" id="UP000525078"/>
    </source>
</evidence>
<accession>A0A7J6EBD6</accession>
<reference evidence="1 2" key="1">
    <citation type="journal article" date="2020" name="bioRxiv">
        <title>Sequence and annotation of 42 cannabis genomes reveals extensive copy number variation in cannabinoid synthesis and pathogen resistance genes.</title>
        <authorList>
            <person name="Mckernan K.J."/>
            <person name="Helbert Y."/>
            <person name="Kane L.T."/>
            <person name="Ebling H."/>
            <person name="Zhang L."/>
            <person name="Liu B."/>
            <person name="Eaton Z."/>
            <person name="Mclaughlin S."/>
            <person name="Kingan S."/>
            <person name="Baybayan P."/>
            <person name="Concepcion G."/>
            <person name="Jordan M."/>
            <person name="Riva A."/>
            <person name="Barbazuk W."/>
            <person name="Harkins T."/>
        </authorList>
    </citation>
    <scope>NUCLEOTIDE SEQUENCE [LARGE SCALE GENOMIC DNA]</scope>
    <source>
        <strain evidence="2">cv. Jamaican Lion 4</strain>
        <tissue evidence="1">Leaf</tissue>
    </source>
</reference>
<dbReference type="EMBL" id="JAATIP010000263">
    <property type="protein sequence ID" value="KAF4355642.1"/>
    <property type="molecule type" value="Genomic_DNA"/>
</dbReference>
<dbReference type="AlphaFoldDB" id="A0A7J6EBD6"/>
<evidence type="ECO:0000313" key="1">
    <source>
        <dbReference type="EMBL" id="KAF4355642.1"/>
    </source>
</evidence>
<organism evidence="1 2">
    <name type="scientific">Cannabis sativa</name>
    <name type="common">Hemp</name>
    <name type="synonym">Marijuana</name>
    <dbReference type="NCBI Taxonomy" id="3483"/>
    <lineage>
        <taxon>Eukaryota</taxon>
        <taxon>Viridiplantae</taxon>
        <taxon>Streptophyta</taxon>
        <taxon>Embryophyta</taxon>
        <taxon>Tracheophyta</taxon>
        <taxon>Spermatophyta</taxon>
        <taxon>Magnoliopsida</taxon>
        <taxon>eudicotyledons</taxon>
        <taxon>Gunneridae</taxon>
        <taxon>Pentapetalae</taxon>
        <taxon>rosids</taxon>
        <taxon>fabids</taxon>
        <taxon>Rosales</taxon>
        <taxon>Cannabaceae</taxon>
        <taxon>Cannabis</taxon>
    </lineage>
</organism>
<gene>
    <name evidence="1" type="ORF">F8388_013059</name>
</gene>
<dbReference type="Proteomes" id="UP000525078">
    <property type="component" value="Unassembled WGS sequence"/>
</dbReference>
<name>A0A7J6EBD6_CANSA</name>